<evidence type="ECO:0000313" key="7">
    <source>
        <dbReference type="Proteomes" id="UP000254134"/>
    </source>
</evidence>
<evidence type="ECO:0000313" key="6">
    <source>
        <dbReference type="EMBL" id="RDI74856.1"/>
    </source>
</evidence>
<dbReference type="PANTHER" id="PTHR12526">
    <property type="entry name" value="GLYCOSYLTRANSFERASE"/>
    <property type="match status" value="1"/>
</dbReference>
<feature type="domain" description="Glycosyl transferase family 1" evidence="4">
    <location>
        <begin position="200"/>
        <end position="354"/>
    </location>
</feature>
<evidence type="ECO:0000256" key="2">
    <source>
        <dbReference type="ARBA" id="ARBA00022679"/>
    </source>
</evidence>
<protein>
    <submittedName>
        <fullName evidence="6">Glycosyltransferase</fullName>
    </submittedName>
</protein>
<keyword evidence="2 6" id="KW-0808">Transferase</keyword>
<evidence type="ECO:0000256" key="3">
    <source>
        <dbReference type="SAM" id="MobiDB-lite"/>
    </source>
</evidence>
<dbReference type="GO" id="GO:0016757">
    <property type="term" value="F:glycosyltransferase activity"/>
    <property type="evidence" value="ECO:0007669"/>
    <property type="project" value="UniProtKB-KW"/>
</dbReference>
<evidence type="ECO:0000259" key="4">
    <source>
        <dbReference type="Pfam" id="PF00534"/>
    </source>
</evidence>
<reference evidence="6 7" key="1">
    <citation type="submission" date="2018-07" db="EMBL/GenBank/DDBJ databases">
        <title>High-quality-draft genome sequence of Gaiella occulta.</title>
        <authorList>
            <person name="Severino R."/>
            <person name="Froufe H.J.C."/>
            <person name="Rainey F.A."/>
            <person name="Barroso C."/>
            <person name="Albuquerque L."/>
            <person name="Lobo-Da-Cunha A."/>
            <person name="Da Costa M.S."/>
            <person name="Egas C."/>
        </authorList>
    </citation>
    <scope>NUCLEOTIDE SEQUENCE [LARGE SCALE GENOMIC DNA]</scope>
    <source>
        <strain evidence="6 7">F2-233</strain>
    </source>
</reference>
<dbReference type="InterPro" id="IPR001296">
    <property type="entry name" value="Glyco_trans_1"/>
</dbReference>
<name>A0A7M2YXS5_9ACTN</name>
<keyword evidence="1" id="KW-0328">Glycosyltransferase</keyword>
<comment type="caution">
    <text evidence="6">The sequence shown here is derived from an EMBL/GenBank/DDBJ whole genome shotgun (WGS) entry which is preliminary data.</text>
</comment>
<sequence>MRVALVYRSFNLGGSLPRFHVELARYLAGRGHDVNVYSSAAGTERGLAPDCTFHDVPVRTIAGGSGPSARELRTFARAAAAMLDGAAYDVVHARAPSTWVADVLHLPGIQRGEAELGGYSSARWLASRLRHPGNAARYAIERLAIRNPRVARFHTDAPVVRDHLIRFYGIDEERIRVVPPGINAEEFFPGDRLAARRAVGLPADGRPLVLFCGHDFQRKGLDRAILAAAASRTRFELVVVGSNAAQHRFEDIALGCGVRERVHFVGATADSWRFYRAADAFVLPTRADIWGVTVMEAMACGITPIVSDAAGSASAIEHGVDGFVLPEPLDVRRLADTVDRVVSDPELRRAMAPRCRDTALRFTWREHGRRVEQDLEEIVAARKRPPSGRAPDAAGRLLMDRRCAQRSTSSR</sequence>
<dbReference type="SUPFAM" id="SSF53756">
    <property type="entry name" value="UDP-Glycosyltransferase/glycogen phosphorylase"/>
    <property type="match status" value="1"/>
</dbReference>
<dbReference type="Proteomes" id="UP000254134">
    <property type="component" value="Unassembled WGS sequence"/>
</dbReference>
<dbReference type="EMBL" id="QQZY01000003">
    <property type="protein sequence ID" value="RDI74856.1"/>
    <property type="molecule type" value="Genomic_DNA"/>
</dbReference>
<reference evidence="7" key="2">
    <citation type="journal article" date="2019" name="MicrobiologyOpen">
        <title>High-quality draft genome sequence of Gaiella occulta isolated from a 150 meter deep mineral water borehole and comparison with the genome sequences of other deep-branching lineages of the phylum Actinobacteria.</title>
        <authorList>
            <person name="Severino R."/>
            <person name="Froufe H.J.C."/>
            <person name="Barroso C."/>
            <person name="Albuquerque L."/>
            <person name="Lobo-da-Cunha A."/>
            <person name="da Costa M.S."/>
            <person name="Egas C."/>
        </authorList>
    </citation>
    <scope>NUCLEOTIDE SEQUENCE [LARGE SCALE GENOMIC DNA]</scope>
    <source>
        <strain evidence="7">F2-233</strain>
    </source>
</reference>
<keyword evidence="7" id="KW-1185">Reference proteome</keyword>
<feature type="domain" description="Glycosyltransferase subfamily 4-like N-terminal" evidence="5">
    <location>
        <begin position="21"/>
        <end position="185"/>
    </location>
</feature>
<accession>A0A7M2YXS5</accession>
<dbReference type="AlphaFoldDB" id="A0A7M2YXS5"/>
<dbReference type="Pfam" id="PF00534">
    <property type="entry name" value="Glycos_transf_1"/>
    <property type="match status" value="1"/>
</dbReference>
<dbReference type="Gene3D" id="3.40.50.2000">
    <property type="entry name" value="Glycogen Phosphorylase B"/>
    <property type="match status" value="2"/>
</dbReference>
<dbReference type="InterPro" id="IPR028098">
    <property type="entry name" value="Glyco_trans_4-like_N"/>
</dbReference>
<proteinExistence type="predicted"/>
<dbReference type="OrthoDB" id="9810929at2"/>
<evidence type="ECO:0000256" key="1">
    <source>
        <dbReference type="ARBA" id="ARBA00022676"/>
    </source>
</evidence>
<dbReference type="Pfam" id="PF13439">
    <property type="entry name" value="Glyco_transf_4"/>
    <property type="match status" value="1"/>
</dbReference>
<evidence type="ECO:0000259" key="5">
    <source>
        <dbReference type="Pfam" id="PF13439"/>
    </source>
</evidence>
<organism evidence="6 7">
    <name type="scientific">Gaiella occulta</name>
    <dbReference type="NCBI Taxonomy" id="1002870"/>
    <lineage>
        <taxon>Bacteria</taxon>
        <taxon>Bacillati</taxon>
        <taxon>Actinomycetota</taxon>
        <taxon>Thermoleophilia</taxon>
        <taxon>Gaiellales</taxon>
        <taxon>Gaiellaceae</taxon>
        <taxon>Gaiella</taxon>
    </lineage>
</organism>
<dbReference type="PANTHER" id="PTHR12526:SF510">
    <property type="entry name" value="D-INOSITOL 3-PHOSPHATE GLYCOSYLTRANSFERASE"/>
    <property type="match status" value="1"/>
</dbReference>
<feature type="region of interest" description="Disordered" evidence="3">
    <location>
        <begin position="381"/>
        <end position="411"/>
    </location>
</feature>
<dbReference type="RefSeq" id="WP_114796137.1">
    <property type="nucleotide sequence ID" value="NZ_QQZY01000003.1"/>
</dbReference>
<gene>
    <name evidence="6" type="ORF">Gocc_1745</name>
</gene>
<dbReference type="CDD" id="cd03801">
    <property type="entry name" value="GT4_PimA-like"/>
    <property type="match status" value="1"/>
</dbReference>